<dbReference type="InterPro" id="IPR036638">
    <property type="entry name" value="HLH_DNA-bd_sf"/>
</dbReference>
<dbReference type="SUPFAM" id="SSF47459">
    <property type="entry name" value="HLH, helix-loop-helix DNA-binding domain"/>
    <property type="match status" value="1"/>
</dbReference>
<accession>A0AA39HE43</accession>
<dbReference type="PROSITE" id="PS50888">
    <property type="entry name" value="BHLH"/>
    <property type="match status" value="1"/>
</dbReference>
<evidence type="ECO:0000313" key="2">
    <source>
        <dbReference type="EMBL" id="KAK0402867.1"/>
    </source>
</evidence>
<dbReference type="EMBL" id="JAUCMV010000004">
    <property type="protein sequence ID" value="KAK0402867.1"/>
    <property type="molecule type" value="Genomic_DNA"/>
</dbReference>
<evidence type="ECO:0000313" key="3">
    <source>
        <dbReference type="Proteomes" id="UP001175271"/>
    </source>
</evidence>
<reference evidence="2" key="1">
    <citation type="submission" date="2023-06" db="EMBL/GenBank/DDBJ databases">
        <title>Genomic analysis of the entomopathogenic nematode Steinernema hermaphroditum.</title>
        <authorList>
            <person name="Schwarz E.M."/>
            <person name="Heppert J.K."/>
            <person name="Baniya A."/>
            <person name="Schwartz H.T."/>
            <person name="Tan C.-H."/>
            <person name="Antoshechkin I."/>
            <person name="Sternberg P.W."/>
            <person name="Goodrich-Blair H."/>
            <person name="Dillman A.R."/>
        </authorList>
    </citation>
    <scope>NUCLEOTIDE SEQUENCE</scope>
    <source>
        <strain evidence="2">PS9179</strain>
        <tissue evidence="2">Whole animal</tissue>
    </source>
</reference>
<proteinExistence type="predicted"/>
<feature type="domain" description="BHLH" evidence="1">
    <location>
        <begin position="96"/>
        <end position="150"/>
    </location>
</feature>
<evidence type="ECO:0000259" key="1">
    <source>
        <dbReference type="PROSITE" id="PS50888"/>
    </source>
</evidence>
<dbReference type="SMART" id="SM00353">
    <property type="entry name" value="HLH"/>
    <property type="match status" value="2"/>
</dbReference>
<dbReference type="Pfam" id="PF00010">
    <property type="entry name" value="HLH"/>
    <property type="match status" value="1"/>
</dbReference>
<protein>
    <recommendedName>
        <fullName evidence="1">BHLH domain-containing protein</fullName>
    </recommendedName>
</protein>
<dbReference type="AlphaFoldDB" id="A0AA39HE43"/>
<sequence>MESGDMVGEHPCPVNEELLQMLTKSEIEKKRREETAKKVEEMKELLRRLTGVDRSKAEKAEVFAEVFALFKALLIRNGRKVDDSMIPALVEPEKPESKARKPYLEKLLRDRLNYYYDSFRTLIEITNGANCTNLDKLATLERTISCIQMLAAAASQNLPPTAPTPPLAQAPVIFPVYPFPQVLHFVPVVSPVIPAPLPVRLPQQAPQKIWRPF</sequence>
<dbReference type="Proteomes" id="UP001175271">
    <property type="component" value="Unassembled WGS sequence"/>
</dbReference>
<dbReference type="InterPro" id="IPR011598">
    <property type="entry name" value="bHLH_dom"/>
</dbReference>
<gene>
    <name evidence="2" type="ORF">QR680_016583</name>
</gene>
<dbReference type="GO" id="GO:0046983">
    <property type="term" value="F:protein dimerization activity"/>
    <property type="evidence" value="ECO:0007669"/>
    <property type="project" value="InterPro"/>
</dbReference>
<comment type="caution">
    <text evidence="2">The sequence shown here is derived from an EMBL/GenBank/DDBJ whole genome shotgun (WGS) entry which is preliminary data.</text>
</comment>
<name>A0AA39HE43_9BILA</name>
<organism evidence="2 3">
    <name type="scientific">Steinernema hermaphroditum</name>
    <dbReference type="NCBI Taxonomy" id="289476"/>
    <lineage>
        <taxon>Eukaryota</taxon>
        <taxon>Metazoa</taxon>
        <taxon>Ecdysozoa</taxon>
        <taxon>Nematoda</taxon>
        <taxon>Chromadorea</taxon>
        <taxon>Rhabditida</taxon>
        <taxon>Tylenchina</taxon>
        <taxon>Panagrolaimomorpha</taxon>
        <taxon>Strongyloidoidea</taxon>
        <taxon>Steinernematidae</taxon>
        <taxon>Steinernema</taxon>
    </lineage>
</organism>
<keyword evidence="3" id="KW-1185">Reference proteome</keyword>